<dbReference type="InterPro" id="IPR024079">
    <property type="entry name" value="MetalloPept_cat_dom_sf"/>
</dbReference>
<organism evidence="5 6">
    <name type="scientific">Menidia menidia</name>
    <name type="common">Atlantic silverside</name>
    <dbReference type="NCBI Taxonomy" id="238744"/>
    <lineage>
        <taxon>Eukaryota</taxon>
        <taxon>Metazoa</taxon>
        <taxon>Chordata</taxon>
        <taxon>Craniata</taxon>
        <taxon>Vertebrata</taxon>
        <taxon>Euteleostomi</taxon>
        <taxon>Actinopterygii</taxon>
        <taxon>Neopterygii</taxon>
        <taxon>Teleostei</taxon>
        <taxon>Neoteleostei</taxon>
        <taxon>Acanthomorphata</taxon>
        <taxon>Ovalentaria</taxon>
        <taxon>Atherinomorphae</taxon>
        <taxon>Atheriniformes</taxon>
        <taxon>Atherinopsidae</taxon>
        <taxon>Menidiinae</taxon>
        <taxon>Menidia</taxon>
    </lineage>
</organism>
<keyword evidence="1 2" id="KW-0378">Hydrolase</keyword>
<dbReference type="PANTHER" id="PTHR10127">
    <property type="entry name" value="DISCOIDIN, CUB, EGF, LAMININ , AND ZINC METALLOPROTEASE DOMAIN CONTAINING"/>
    <property type="match status" value="1"/>
</dbReference>
<dbReference type="PANTHER" id="PTHR10127:SF870">
    <property type="entry name" value="METALLOENDOPEPTIDASE"/>
    <property type="match status" value="1"/>
</dbReference>
<name>A0A8S4BC84_9TELE</name>
<feature type="signal peptide" evidence="2">
    <location>
        <begin position="1"/>
        <end position="20"/>
    </location>
</feature>
<feature type="chain" id="PRO_5035969338" description="Metalloendopeptidase" evidence="2">
    <location>
        <begin position="21"/>
        <end position="379"/>
    </location>
</feature>
<dbReference type="Proteomes" id="UP000677803">
    <property type="component" value="Unassembled WGS sequence"/>
</dbReference>
<dbReference type="GO" id="GO:0008270">
    <property type="term" value="F:zinc ion binding"/>
    <property type="evidence" value="ECO:0007669"/>
    <property type="project" value="UniProtKB-UniRule"/>
</dbReference>
<feature type="binding site" evidence="1">
    <location>
        <position position="193"/>
    </location>
    <ligand>
        <name>Zn(2+)</name>
        <dbReference type="ChEBI" id="CHEBI:29105"/>
        <note>catalytic</note>
    </ligand>
</feature>
<evidence type="ECO:0000259" key="4">
    <source>
        <dbReference type="PROSITE" id="PS51864"/>
    </source>
</evidence>
<dbReference type="InterPro" id="IPR001506">
    <property type="entry name" value="Peptidase_M12A"/>
</dbReference>
<dbReference type="PRINTS" id="PR00480">
    <property type="entry name" value="ASTACIN"/>
</dbReference>
<dbReference type="EMBL" id="CAJRST010025446">
    <property type="protein sequence ID" value="CAG5959547.1"/>
    <property type="molecule type" value="Genomic_DNA"/>
</dbReference>
<dbReference type="Pfam" id="PF01400">
    <property type="entry name" value="Astacin"/>
    <property type="match status" value="1"/>
</dbReference>
<feature type="binding site" evidence="1">
    <location>
        <position position="189"/>
    </location>
    <ligand>
        <name>Zn(2+)</name>
        <dbReference type="ChEBI" id="CHEBI:29105"/>
        <note>catalytic</note>
    </ligand>
</feature>
<dbReference type="InterPro" id="IPR006026">
    <property type="entry name" value="Peptidase_Metallo"/>
</dbReference>
<dbReference type="CDD" id="cd04280">
    <property type="entry name" value="ZnMc_astacin_like"/>
    <property type="match status" value="1"/>
</dbReference>
<feature type="compositionally biased region" description="Low complexity" evidence="3">
    <location>
        <begin position="56"/>
        <end position="71"/>
    </location>
</feature>
<evidence type="ECO:0000313" key="5">
    <source>
        <dbReference type="EMBL" id="CAG5959547.1"/>
    </source>
</evidence>
<keyword evidence="1 2" id="KW-0862">Zinc</keyword>
<feature type="compositionally biased region" description="Polar residues" evidence="3">
    <location>
        <begin position="358"/>
        <end position="368"/>
    </location>
</feature>
<keyword evidence="1 2" id="KW-0482">Metalloprotease</keyword>
<feature type="region of interest" description="Disordered" evidence="3">
    <location>
        <begin position="51"/>
        <end position="73"/>
    </location>
</feature>
<keyword evidence="1 2" id="KW-0479">Metal-binding</keyword>
<dbReference type="OrthoDB" id="291007at2759"/>
<feature type="active site" evidence="1">
    <location>
        <position position="190"/>
    </location>
</feature>
<sequence length="379" mass="40344">MVLSFMMWFLVFCCVSAVAGVPVEIKNGAASSASGNATTVDAVLQLNATGTKVGGSSSNTTQNETTTSPASKHPVLNESAETLADLHGYLGLDEGDILLAQDRNAVDSVWSGGVIPYVISPELAHRGSEIQAAFRMISGSTCIRFQPHAAEFNYLEIKDGNGCASFIGCRGGSQPVYFSESCSAGNLAHELLHALGLYHEHTRKDRDDYVTVNWPHISPMKNGNTLNSPYDFGSILHYGPAYFSVDGGQTLEPKQSGVQIGQRKGLSQLDIQKLNILYNCDKGDCSALAGQYDDDLRAGGPMPGRRPSRFPILLLPLDNGLMLPGSAALGSRLGSRREADWEGGPGSRIGIQVGKQVGKQTWNQTGIQGSRAGKQGGKQ</sequence>
<comment type="caution">
    <text evidence="1">Lacks conserved residue(s) required for the propagation of feature annotation.</text>
</comment>
<accession>A0A8S4BC84</accession>
<gene>
    <name evidence="5" type="ORF">MMEN_LOCUS15585</name>
</gene>
<comment type="cofactor">
    <cofactor evidence="1 2">
        <name>Zn(2+)</name>
        <dbReference type="ChEBI" id="CHEBI:29105"/>
    </cofactor>
    <text evidence="1 2">Binds 1 zinc ion per subunit.</text>
</comment>
<keyword evidence="2" id="KW-0732">Signal</keyword>
<dbReference type="InterPro" id="IPR034035">
    <property type="entry name" value="Astacin-like_dom"/>
</dbReference>
<proteinExistence type="predicted"/>
<evidence type="ECO:0000313" key="6">
    <source>
        <dbReference type="Proteomes" id="UP000677803"/>
    </source>
</evidence>
<feature type="domain" description="Peptidase M12A" evidence="4">
    <location>
        <begin position="104"/>
        <end position="281"/>
    </location>
</feature>
<evidence type="ECO:0000256" key="3">
    <source>
        <dbReference type="SAM" id="MobiDB-lite"/>
    </source>
</evidence>
<evidence type="ECO:0000256" key="2">
    <source>
        <dbReference type="RuleBase" id="RU361183"/>
    </source>
</evidence>
<reference evidence="5" key="1">
    <citation type="submission" date="2021-05" db="EMBL/GenBank/DDBJ databases">
        <authorList>
            <person name="Tigano A."/>
        </authorList>
    </citation>
    <scope>NUCLEOTIDE SEQUENCE</scope>
</reference>
<dbReference type="SUPFAM" id="SSF55486">
    <property type="entry name" value="Metalloproteases ('zincins'), catalytic domain"/>
    <property type="match status" value="1"/>
</dbReference>
<dbReference type="SMART" id="SM00235">
    <property type="entry name" value="ZnMc"/>
    <property type="match status" value="1"/>
</dbReference>
<keyword evidence="1 2" id="KW-0645">Protease</keyword>
<protein>
    <recommendedName>
        <fullName evidence="2">Metalloendopeptidase</fullName>
        <ecNumber evidence="2">3.4.24.-</ecNumber>
    </recommendedName>
</protein>
<feature type="region of interest" description="Disordered" evidence="3">
    <location>
        <begin position="337"/>
        <end position="379"/>
    </location>
</feature>
<keyword evidence="6" id="KW-1185">Reference proteome</keyword>
<dbReference type="AlphaFoldDB" id="A0A8S4BC84"/>
<dbReference type="GO" id="GO:0004222">
    <property type="term" value="F:metalloendopeptidase activity"/>
    <property type="evidence" value="ECO:0007669"/>
    <property type="project" value="UniProtKB-UniRule"/>
</dbReference>
<dbReference type="PROSITE" id="PS51864">
    <property type="entry name" value="ASTACIN"/>
    <property type="match status" value="1"/>
</dbReference>
<feature type="binding site" evidence="1">
    <location>
        <position position="199"/>
    </location>
    <ligand>
        <name>Zn(2+)</name>
        <dbReference type="ChEBI" id="CHEBI:29105"/>
        <note>catalytic</note>
    </ligand>
</feature>
<evidence type="ECO:0000256" key="1">
    <source>
        <dbReference type="PROSITE-ProRule" id="PRU01211"/>
    </source>
</evidence>
<comment type="caution">
    <text evidence="5">The sequence shown here is derived from an EMBL/GenBank/DDBJ whole genome shotgun (WGS) entry which is preliminary data.</text>
</comment>
<dbReference type="EC" id="3.4.24.-" evidence="2"/>
<dbReference type="Gene3D" id="3.40.390.10">
    <property type="entry name" value="Collagenase (Catalytic Domain)"/>
    <property type="match status" value="1"/>
</dbReference>
<dbReference type="GO" id="GO:0006508">
    <property type="term" value="P:proteolysis"/>
    <property type="evidence" value="ECO:0007669"/>
    <property type="project" value="UniProtKB-KW"/>
</dbReference>